<dbReference type="InterPro" id="IPR007627">
    <property type="entry name" value="RNA_pol_sigma70_r2"/>
</dbReference>
<evidence type="ECO:0000256" key="1">
    <source>
        <dbReference type="ARBA" id="ARBA00010641"/>
    </source>
</evidence>
<gene>
    <name evidence="7" type="ORF">MNBD_ALPHA03-1685</name>
</gene>
<dbReference type="InterPro" id="IPR013249">
    <property type="entry name" value="RNA_pol_sigma70_r4_t2"/>
</dbReference>
<evidence type="ECO:0000259" key="6">
    <source>
        <dbReference type="Pfam" id="PF08281"/>
    </source>
</evidence>
<feature type="domain" description="RNA polymerase sigma factor 70 region 4 type 2" evidence="6">
    <location>
        <begin position="129"/>
        <end position="179"/>
    </location>
</feature>
<organism evidence="7">
    <name type="scientific">hydrothermal vent metagenome</name>
    <dbReference type="NCBI Taxonomy" id="652676"/>
    <lineage>
        <taxon>unclassified sequences</taxon>
        <taxon>metagenomes</taxon>
        <taxon>ecological metagenomes</taxon>
    </lineage>
</organism>
<dbReference type="InterPro" id="IPR039425">
    <property type="entry name" value="RNA_pol_sigma-70-like"/>
</dbReference>
<dbReference type="CDD" id="cd06171">
    <property type="entry name" value="Sigma70_r4"/>
    <property type="match status" value="1"/>
</dbReference>
<accession>A0A3B1AQ88</accession>
<dbReference type="SUPFAM" id="SSF88659">
    <property type="entry name" value="Sigma3 and sigma4 domains of RNA polymerase sigma factors"/>
    <property type="match status" value="1"/>
</dbReference>
<dbReference type="Pfam" id="PF04542">
    <property type="entry name" value="Sigma70_r2"/>
    <property type="match status" value="1"/>
</dbReference>
<dbReference type="InterPro" id="IPR013325">
    <property type="entry name" value="RNA_pol_sigma_r2"/>
</dbReference>
<keyword evidence="2" id="KW-0805">Transcription regulation</keyword>
<reference evidence="7" key="1">
    <citation type="submission" date="2018-06" db="EMBL/GenBank/DDBJ databases">
        <authorList>
            <person name="Zhirakovskaya E."/>
        </authorList>
    </citation>
    <scope>NUCLEOTIDE SEQUENCE</scope>
</reference>
<evidence type="ECO:0000256" key="2">
    <source>
        <dbReference type="ARBA" id="ARBA00023015"/>
    </source>
</evidence>
<dbReference type="PANTHER" id="PTHR43133">
    <property type="entry name" value="RNA POLYMERASE ECF-TYPE SIGMA FACTO"/>
    <property type="match status" value="1"/>
</dbReference>
<proteinExistence type="inferred from homology"/>
<keyword evidence="3" id="KW-0731">Sigma factor</keyword>
<dbReference type="GO" id="GO:0006352">
    <property type="term" value="P:DNA-templated transcription initiation"/>
    <property type="evidence" value="ECO:0007669"/>
    <property type="project" value="InterPro"/>
</dbReference>
<sequence length="184" mass="21649">MKQRLKLVNKHSENRQTEKSALFHKKITAVYKDYNDSLVRYLTIRLRCKTDAVDVAQEAYIRLIRRDNMDEIDCIKSFLFRTATNISIDLQRQRARHVKNFSKSTMLFGKIDEITPERTLNARQTLVTLKKALKDLSPKCREAFIMYKFKDMEYADIAQKMGLSVSSIRKYIARGLAFCIREIE</sequence>
<dbReference type="EMBL" id="UOFW01000148">
    <property type="protein sequence ID" value="VAX05912.1"/>
    <property type="molecule type" value="Genomic_DNA"/>
</dbReference>
<dbReference type="GO" id="GO:0016987">
    <property type="term" value="F:sigma factor activity"/>
    <property type="evidence" value="ECO:0007669"/>
    <property type="project" value="UniProtKB-KW"/>
</dbReference>
<evidence type="ECO:0000313" key="7">
    <source>
        <dbReference type="EMBL" id="VAX05912.1"/>
    </source>
</evidence>
<name>A0A3B1AQ88_9ZZZZ</name>
<comment type="similarity">
    <text evidence="1">Belongs to the sigma-70 factor family. ECF subfamily.</text>
</comment>
<dbReference type="InterPro" id="IPR014284">
    <property type="entry name" value="RNA_pol_sigma-70_dom"/>
</dbReference>
<keyword evidence="4" id="KW-0804">Transcription</keyword>
<dbReference type="Gene3D" id="1.10.1740.10">
    <property type="match status" value="1"/>
</dbReference>
<feature type="domain" description="RNA polymerase sigma-70 region 2" evidence="5">
    <location>
        <begin position="31"/>
        <end position="96"/>
    </location>
</feature>
<dbReference type="GO" id="GO:0003677">
    <property type="term" value="F:DNA binding"/>
    <property type="evidence" value="ECO:0007669"/>
    <property type="project" value="InterPro"/>
</dbReference>
<evidence type="ECO:0000256" key="3">
    <source>
        <dbReference type="ARBA" id="ARBA00023082"/>
    </source>
</evidence>
<protein>
    <recommendedName>
        <fullName evidence="8">RNA polymerase ECF-type sigma factor</fullName>
    </recommendedName>
</protein>
<evidence type="ECO:0000259" key="5">
    <source>
        <dbReference type="Pfam" id="PF04542"/>
    </source>
</evidence>
<evidence type="ECO:0008006" key="8">
    <source>
        <dbReference type="Google" id="ProtNLM"/>
    </source>
</evidence>
<dbReference type="PANTHER" id="PTHR43133:SF63">
    <property type="entry name" value="RNA POLYMERASE SIGMA FACTOR FECI-RELATED"/>
    <property type="match status" value="1"/>
</dbReference>
<dbReference type="NCBIfam" id="TIGR02937">
    <property type="entry name" value="sigma70-ECF"/>
    <property type="match status" value="1"/>
</dbReference>
<dbReference type="InterPro" id="IPR036388">
    <property type="entry name" value="WH-like_DNA-bd_sf"/>
</dbReference>
<dbReference type="Pfam" id="PF08281">
    <property type="entry name" value="Sigma70_r4_2"/>
    <property type="match status" value="1"/>
</dbReference>
<dbReference type="AlphaFoldDB" id="A0A3B1AQ88"/>
<evidence type="ECO:0000256" key="4">
    <source>
        <dbReference type="ARBA" id="ARBA00023163"/>
    </source>
</evidence>
<dbReference type="InterPro" id="IPR013324">
    <property type="entry name" value="RNA_pol_sigma_r3/r4-like"/>
</dbReference>
<dbReference type="SUPFAM" id="SSF88946">
    <property type="entry name" value="Sigma2 domain of RNA polymerase sigma factors"/>
    <property type="match status" value="1"/>
</dbReference>
<dbReference type="Gene3D" id="1.10.10.10">
    <property type="entry name" value="Winged helix-like DNA-binding domain superfamily/Winged helix DNA-binding domain"/>
    <property type="match status" value="1"/>
</dbReference>